<dbReference type="PROSITE" id="PS50166">
    <property type="entry name" value="IMPORTIN_B_NT"/>
    <property type="match status" value="1"/>
</dbReference>
<comment type="similarity">
    <text evidence="2">Belongs to the importin beta family.</text>
</comment>
<dbReference type="PANTHER" id="PTHR12363:SF33">
    <property type="entry name" value="IMPORTIN-13"/>
    <property type="match status" value="1"/>
</dbReference>
<evidence type="ECO:0000256" key="4">
    <source>
        <dbReference type="ARBA" id="ARBA00016020"/>
    </source>
</evidence>
<dbReference type="InterPro" id="IPR040709">
    <property type="entry name" value="Importin_rep_1"/>
</dbReference>
<dbReference type="InterPro" id="IPR057942">
    <property type="entry name" value="TPR_TNPO3_IPO13_3rd"/>
</dbReference>
<dbReference type="SMART" id="SM00913">
    <property type="entry name" value="IBN_N"/>
    <property type="match status" value="1"/>
</dbReference>
<keyword evidence="7" id="KW-0653">Protein transport</keyword>
<reference evidence="11" key="1">
    <citation type="submission" date="2025-08" db="UniProtKB">
        <authorList>
            <consortium name="RefSeq"/>
        </authorList>
    </citation>
    <scope>IDENTIFICATION</scope>
    <source>
        <tissue evidence="11">Entire body</tissue>
    </source>
</reference>
<keyword evidence="5" id="KW-0813">Transport</keyword>
<dbReference type="SUPFAM" id="SSF48371">
    <property type="entry name" value="ARM repeat"/>
    <property type="match status" value="1"/>
</dbReference>
<dbReference type="InterPro" id="IPR011989">
    <property type="entry name" value="ARM-like"/>
</dbReference>
<dbReference type="Pfam" id="PF03810">
    <property type="entry name" value="IBN_N"/>
    <property type="match status" value="1"/>
</dbReference>
<evidence type="ECO:0000256" key="5">
    <source>
        <dbReference type="ARBA" id="ARBA00022448"/>
    </source>
</evidence>
<comment type="subcellular location">
    <subcellularLocation>
        <location evidence="1">Nucleus</location>
    </subcellularLocation>
</comment>
<evidence type="ECO:0000256" key="2">
    <source>
        <dbReference type="ARBA" id="ARBA00007991"/>
    </source>
</evidence>
<accession>A0A1W4XPD4</accession>
<dbReference type="InterPro" id="IPR040520">
    <property type="entry name" value="Importin_rep_3"/>
</dbReference>
<dbReference type="Gene3D" id="1.25.10.10">
    <property type="entry name" value="Leucine-rich Repeat Variant"/>
    <property type="match status" value="1"/>
</dbReference>
<dbReference type="InterPro" id="IPR001494">
    <property type="entry name" value="Importin-beta_N"/>
</dbReference>
<dbReference type="InterPro" id="IPR051345">
    <property type="entry name" value="Importin_beta-like_NTR"/>
</dbReference>
<keyword evidence="10" id="KW-1185">Reference proteome</keyword>
<organism evidence="10 11">
    <name type="scientific">Agrilus planipennis</name>
    <name type="common">Emerald ash borer</name>
    <name type="synonym">Agrilus marcopoli</name>
    <dbReference type="NCBI Taxonomy" id="224129"/>
    <lineage>
        <taxon>Eukaryota</taxon>
        <taxon>Metazoa</taxon>
        <taxon>Ecdysozoa</taxon>
        <taxon>Arthropoda</taxon>
        <taxon>Hexapoda</taxon>
        <taxon>Insecta</taxon>
        <taxon>Pterygota</taxon>
        <taxon>Neoptera</taxon>
        <taxon>Endopterygota</taxon>
        <taxon>Coleoptera</taxon>
        <taxon>Polyphaga</taxon>
        <taxon>Elateriformia</taxon>
        <taxon>Buprestoidea</taxon>
        <taxon>Buprestidae</taxon>
        <taxon>Agrilinae</taxon>
        <taxon>Agrilus</taxon>
    </lineage>
</organism>
<keyword evidence="6" id="KW-0677">Repeat</keyword>
<dbReference type="GO" id="GO:0031267">
    <property type="term" value="F:small GTPase binding"/>
    <property type="evidence" value="ECO:0007669"/>
    <property type="project" value="InterPro"/>
</dbReference>
<keyword evidence="8" id="KW-0539">Nucleus</keyword>
<dbReference type="GO" id="GO:0006606">
    <property type="term" value="P:protein import into nucleus"/>
    <property type="evidence" value="ECO:0007669"/>
    <property type="project" value="TreeGrafter"/>
</dbReference>
<dbReference type="Pfam" id="PF18773">
    <property type="entry name" value="Importin_rep"/>
    <property type="match status" value="1"/>
</dbReference>
<dbReference type="InParanoid" id="A0A1W4XPD4"/>
<sequence>MYMELTPENIERAVSLFYQSETRQQAEAHQWLTAAQNSPQAWQFVWNLLSSKRSSEVQFFAATTLHTKLLRYWYEIPEDQYISLRKRILESIVQFANGPKIVLNRLCITLSAYIIHTIPTHWPNAFEELVSSFQPNFFPNIEPERVIWILLEILTVIPEEFQSMTLATSQRNRVRTVLQTVSRDILRVVEMCLSPLAGAGFHMANLMTYLNSARCASAWVQLGGVTIEDCTHLMELLVDLTCFIYWCSEDSDGMASEEMDLIEVTLEALSSIILHPQTYKYKSYVSRHATNFLQNFNKILEKERHSPNSNKDIVAGIYGLIVTLADTHSKQFIEDLKITNANGRELSITLLDCILKCSDLPGMYPVDESSSTLTFGFWFTLQDDVLSLDTAERTELLFMIKPYYRQLVVILLRKSQYPGSWEESGWSLDDQEVFRCYRQDITDTLMYCYNILNVEMLDILTFHLNEAICSISSEKDWTPVESCIHAFSAIAECVEYENLYLPKLITTLKSIPYHMLNSKVYAMALETIGAYSEWISERPELISNIIPLILMGLNESEVAANATMALKDVTQNCQKFLCPYAEQILQTCQVVLQGGQLKLSEQVRIMYSIGKIMSLLPVPKLMEYLNPMLSPSFQEIDMLLKTDQIDTSVTCSIISKLKIISSLFCTLHIKAESYQEQPILTIVKQTLPLYMEVAARYCKDSDVMEVLSSLLKHTIVTLMDDCKPIVPDILNLINAAYIQHPQTSLLNLAKTILVMFAKDEEYRNSMKRLLSEIVNTTLQMYSQLSSNNRLSEKSDVTDGFFAMLTQILKKEPTLITANESIDCSVLFQYAIICLSVPETQTLKVSTSFLVNFISQSRENGHADAVLQSGEFLLTRIFLNLGGSGPRSSVEILSEILLTLNKKYCDNFSRWLHQLLSQKDFPSPRLTNQHKEHFIKMVLKEKANKRRLADCVMEFTLICRGIVQVE</sequence>
<protein>
    <recommendedName>
        <fullName evidence="4">Importin-13</fullName>
    </recommendedName>
</protein>
<dbReference type="Pfam" id="PF08389">
    <property type="entry name" value="Xpo1"/>
    <property type="match status" value="1"/>
</dbReference>
<dbReference type="CTD" id="12582"/>
<evidence type="ECO:0000313" key="10">
    <source>
        <dbReference type="Proteomes" id="UP000192223"/>
    </source>
</evidence>
<dbReference type="Pfam" id="PF18806">
    <property type="entry name" value="Importin_rep_3"/>
    <property type="match status" value="1"/>
</dbReference>
<dbReference type="KEGG" id="apln:108743259"/>
<evidence type="ECO:0000256" key="1">
    <source>
        <dbReference type="ARBA" id="ARBA00004123"/>
    </source>
</evidence>
<dbReference type="InterPro" id="IPR016024">
    <property type="entry name" value="ARM-type_fold"/>
</dbReference>
<feature type="domain" description="Importin N-terminal" evidence="9">
    <location>
        <begin position="28"/>
        <end position="94"/>
    </location>
</feature>
<dbReference type="RefSeq" id="XP_018334255.1">
    <property type="nucleotide sequence ID" value="XM_018478753.2"/>
</dbReference>
<gene>
    <name evidence="11" type="primary">LOC108743259</name>
</gene>
<dbReference type="AlphaFoldDB" id="A0A1W4XPD4"/>
<evidence type="ECO:0000313" key="11">
    <source>
        <dbReference type="RefSeq" id="XP_018334255.1"/>
    </source>
</evidence>
<dbReference type="GeneID" id="108743259"/>
<evidence type="ECO:0000256" key="7">
    <source>
        <dbReference type="ARBA" id="ARBA00022927"/>
    </source>
</evidence>
<dbReference type="OrthoDB" id="2016913at2759"/>
<evidence type="ECO:0000259" key="9">
    <source>
        <dbReference type="PROSITE" id="PS50166"/>
    </source>
</evidence>
<evidence type="ECO:0000256" key="6">
    <source>
        <dbReference type="ARBA" id="ARBA00022737"/>
    </source>
</evidence>
<dbReference type="FunCoup" id="A0A1W4XPD4">
    <property type="interactions" value="1216"/>
</dbReference>
<dbReference type="Pfam" id="PF24140">
    <property type="entry name" value="TPR_TNPO3_IPO13_3rd"/>
    <property type="match status" value="1"/>
</dbReference>
<dbReference type="InterPro" id="IPR058537">
    <property type="entry name" value="TPR_TNPO3_IPO13_4th"/>
</dbReference>
<proteinExistence type="inferred from homology"/>
<dbReference type="Proteomes" id="UP000192223">
    <property type="component" value="Unplaced"/>
</dbReference>
<dbReference type="Pfam" id="PF24139">
    <property type="entry name" value="TPR_TNPO3_IPO13_4th"/>
    <property type="match status" value="1"/>
</dbReference>
<dbReference type="InterPro" id="IPR013598">
    <property type="entry name" value="Exportin-1/Importin-b-like"/>
</dbReference>
<evidence type="ECO:0000256" key="3">
    <source>
        <dbReference type="ARBA" id="ARBA00011422"/>
    </source>
</evidence>
<dbReference type="GO" id="GO:0005737">
    <property type="term" value="C:cytoplasm"/>
    <property type="evidence" value="ECO:0007669"/>
    <property type="project" value="TreeGrafter"/>
</dbReference>
<dbReference type="STRING" id="224129.A0A1W4XPD4"/>
<evidence type="ECO:0000256" key="8">
    <source>
        <dbReference type="ARBA" id="ARBA00023242"/>
    </source>
</evidence>
<comment type="subunit">
    <text evidence="3">Interacts with UBC9, RAN, RBM8A, eIF-1A and PAX6.</text>
</comment>
<name>A0A1W4XPD4_AGRPL</name>
<dbReference type="GO" id="GO:0005634">
    <property type="term" value="C:nucleus"/>
    <property type="evidence" value="ECO:0007669"/>
    <property type="project" value="UniProtKB-SubCell"/>
</dbReference>
<dbReference type="PANTHER" id="PTHR12363">
    <property type="entry name" value="TRANSPORTIN 3 AND IMPORTIN 13"/>
    <property type="match status" value="1"/>
</dbReference>